<proteinExistence type="evidence at protein level"/>
<dbReference type="InterPro" id="IPR036967">
    <property type="entry name" value="Ribosomal_uS11_sf"/>
</dbReference>
<dbReference type="OrthoDB" id="1677536at2759"/>
<dbReference type="EMDB" id="EMD-17457"/>
<dbReference type="Pfam" id="PF00411">
    <property type="entry name" value="Ribosomal_S11"/>
    <property type="match status" value="1"/>
</dbReference>
<dbReference type="FunCoup" id="S7W6I0">
    <property type="interactions" value="165"/>
</dbReference>
<evidence type="ECO:0000256" key="3">
    <source>
        <dbReference type="ARBA" id="ARBA00023274"/>
    </source>
</evidence>
<comment type="similarity">
    <text evidence="1">Belongs to the universal ribosomal protein uS11 family.</text>
</comment>
<dbReference type="InParanoid" id="S7W6I0"/>
<evidence type="ECO:0000313" key="7">
    <source>
        <dbReference type="Proteomes" id="UP000014978"/>
    </source>
</evidence>
<evidence type="ECO:0007829" key="8">
    <source>
        <dbReference type="PDB" id="7QCA"/>
    </source>
</evidence>
<keyword evidence="8 9" id="KW-0002">3D-structure</keyword>
<reference evidence="8 9" key="2">
    <citation type="journal article" date="2023" name="Nat. Microbiol.">
        <title>CryoEM reveals that ribosomes in microsporidian spores are locked in a dimeric hibernating state.</title>
        <authorList>
            <person name="McLaren M."/>
            <person name="Conners R."/>
            <person name="Isupov M.N."/>
            <person name="Gil-Diez P."/>
            <person name="Gambelli L."/>
            <person name="Gold V.A.M."/>
            <person name="Walter A."/>
            <person name="Connell S.R."/>
            <person name="Williams B."/>
            <person name="Daum B."/>
        </authorList>
    </citation>
    <scope>STRUCTURE BY ELECTRON MICROSCOPY (2.79 ANGSTROMS)</scope>
</reference>
<evidence type="ECO:0007829" key="9">
    <source>
        <dbReference type="PDB" id="8P5D"/>
    </source>
</evidence>
<dbReference type="HAMAP" id="MF_01310">
    <property type="entry name" value="Ribosomal_uS11"/>
    <property type="match status" value="1"/>
</dbReference>
<evidence type="ECO:0000256" key="4">
    <source>
        <dbReference type="ARBA" id="ARBA00035160"/>
    </source>
</evidence>
<keyword evidence="7" id="KW-1185">Reference proteome</keyword>
<comment type="caution">
    <text evidence="6">The sequence shown here is derived from an EMBL/GenBank/DDBJ whole genome shotgun (WGS) entry which is preliminary data.</text>
</comment>
<dbReference type="STRING" id="1358809.S7W6I0"/>
<dbReference type="SUPFAM" id="SSF53137">
    <property type="entry name" value="Translational machinery components"/>
    <property type="match status" value="1"/>
</dbReference>
<dbReference type="GO" id="GO:0003735">
    <property type="term" value="F:structural constituent of ribosome"/>
    <property type="evidence" value="ECO:0007669"/>
    <property type="project" value="InterPro"/>
</dbReference>
<dbReference type="GO" id="GO:0044391">
    <property type="term" value="C:ribosomal subunit"/>
    <property type="evidence" value="ECO:0007669"/>
    <property type="project" value="UniProtKB-ARBA"/>
</dbReference>
<dbReference type="Proteomes" id="UP000014978">
    <property type="component" value="Unassembled WGS sequence"/>
</dbReference>
<dbReference type="Gene3D" id="3.30.420.80">
    <property type="entry name" value="Ribosomal protein S11"/>
    <property type="match status" value="1"/>
</dbReference>
<dbReference type="InterPro" id="IPR001971">
    <property type="entry name" value="Ribosomal_uS11"/>
</dbReference>
<keyword evidence="3" id="KW-0687">Ribonucleoprotein</keyword>
<dbReference type="FunFam" id="3.30.420.80:FF:000018">
    <property type="entry name" value="40S ribosomal protein S14"/>
    <property type="match status" value="1"/>
</dbReference>
<dbReference type="PIRSF" id="PIRSF002131">
    <property type="entry name" value="Ribosomal_S11"/>
    <property type="match status" value="1"/>
</dbReference>
<dbReference type="GO" id="GO:0006412">
    <property type="term" value="P:translation"/>
    <property type="evidence" value="ECO:0007669"/>
    <property type="project" value="InterPro"/>
</dbReference>
<dbReference type="EMDB" id="EMD-13892"/>
<dbReference type="GO" id="GO:0022626">
    <property type="term" value="C:cytosolic ribosome"/>
    <property type="evidence" value="ECO:0007669"/>
    <property type="project" value="UniProtKB-ARBA"/>
</dbReference>
<evidence type="ECO:0000256" key="5">
    <source>
        <dbReference type="ARBA" id="ARBA00044343"/>
    </source>
</evidence>
<dbReference type="AlphaFoldDB" id="S7W6I0"/>
<reference evidence="7" key="1">
    <citation type="journal article" date="2013" name="PLoS Genet.">
        <title>The genome of Spraguea lophii and the basis of host-microsporidian interactions.</title>
        <authorList>
            <person name="Campbell S.E."/>
            <person name="Williams T.A."/>
            <person name="Yousuf A."/>
            <person name="Soanes D.M."/>
            <person name="Paszkiewicz K.H."/>
            <person name="Williams B.A.P."/>
        </authorList>
    </citation>
    <scope>NUCLEOTIDE SEQUENCE [LARGE SCALE GENOMIC DNA]</scope>
    <source>
        <strain evidence="7">42_110</strain>
    </source>
</reference>
<dbReference type="VEuPathDB" id="MicrosporidiaDB:SLOPH_30"/>
<dbReference type="HOGENOM" id="CLU_072439_6_0_1"/>
<dbReference type="PDB" id="8P5D">
    <property type="method" value="EM"/>
    <property type="resolution" value="10.80 A"/>
    <property type="chains" value="SO0=1-135"/>
</dbReference>
<dbReference type="PDB" id="8P60">
    <property type="method" value="EM"/>
    <property type="resolution" value="14.30 A"/>
    <property type="chains" value="RO0/SO0=1-135"/>
</dbReference>
<organism evidence="6 7">
    <name type="scientific">Spraguea lophii (strain 42_110)</name>
    <name type="common">Microsporidian parasite</name>
    <dbReference type="NCBI Taxonomy" id="1358809"/>
    <lineage>
        <taxon>Eukaryota</taxon>
        <taxon>Fungi</taxon>
        <taxon>Fungi incertae sedis</taxon>
        <taxon>Microsporidia</taxon>
        <taxon>Spragueidae</taxon>
        <taxon>Spraguea</taxon>
    </lineage>
</organism>
<dbReference type="EMDB" id="EMD-17448"/>
<accession>S7W6I0</accession>
<evidence type="ECO:0000256" key="1">
    <source>
        <dbReference type="ARBA" id="ARBA00006194"/>
    </source>
</evidence>
<gene>
    <name evidence="6" type="ORF">SLOPH_30</name>
</gene>
<protein>
    <recommendedName>
        <fullName evidence="4">Small ribosomal subunit protein uS11</fullName>
    </recommendedName>
    <alternativeName>
        <fullName evidence="5">40S ribosomal protein S14</fullName>
    </alternativeName>
</protein>
<sequence length="135" mass="14680">MSEPMVEQRLNFALLFIKATKNDTIIHATDLTGAETLAKSSGGSKVKAHRDERDPYAAMLATQDVAAVLKEKGYNAVHIKIRGKGGNQSKIIGPGGSTVIRTMMRSEFKLGRVEDVTPVATDSTRKKGGRRGRRL</sequence>
<evidence type="ECO:0000313" key="6">
    <source>
        <dbReference type="EMBL" id="EPR78391.1"/>
    </source>
</evidence>
<dbReference type="PANTHER" id="PTHR11759">
    <property type="entry name" value="40S RIBOSOMAL PROTEIN S14/30S RIBOSOMAL PROTEIN S11"/>
    <property type="match status" value="1"/>
</dbReference>
<dbReference type="OMA" id="IYASHND"/>
<keyword evidence="2 6" id="KW-0689">Ribosomal protein</keyword>
<name>S7W6I0_SPRLO</name>
<evidence type="ECO:0000256" key="2">
    <source>
        <dbReference type="ARBA" id="ARBA00022980"/>
    </source>
</evidence>
<dbReference type="EMBL" id="ATCN01000821">
    <property type="protein sequence ID" value="EPR78391.1"/>
    <property type="molecule type" value="Genomic_DNA"/>
</dbReference>
<dbReference type="PDB" id="7QCA">
    <property type="method" value="EM"/>
    <property type="resolution" value="2.79 A"/>
    <property type="chains" value="SO0=1-135"/>
</dbReference>